<protein>
    <submittedName>
        <fullName evidence="6">Integrase family protein</fullName>
    </submittedName>
</protein>
<dbReference type="EMBL" id="CP001661">
    <property type="protein sequence ID" value="ACT16878.1"/>
    <property type="molecule type" value="Genomic_DNA"/>
</dbReference>
<dbReference type="InterPro" id="IPR050808">
    <property type="entry name" value="Phage_Integrase"/>
</dbReference>
<evidence type="ECO:0000256" key="2">
    <source>
        <dbReference type="ARBA" id="ARBA00022908"/>
    </source>
</evidence>
<dbReference type="Gene3D" id="3.30.160.390">
    <property type="entry name" value="Integrase, DNA-binding domain"/>
    <property type="match status" value="1"/>
</dbReference>
<dbReference type="AlphaFoldDB" id="C6E138"/>
<dbReference type="KEGG" id="gem:GM21_0805"/>
<dbReference type="InterPro" id="IPR025166">
    <property type="entry name" value="Integrase_DNA_bind_dom"/>
</dbReference>
<sequence length="433" mass="50367">MSRARIVFTDTMIRKLKPDTNEYRKSEGNGFTIRVMPSGFKSWLYLYAINGKRRCMGLGHYPDVTLETARDRFEAAKKMVKNGMDPLDAKEEEQEQHRKALTVKQLFDDYLVRHAKLNKRESSWREDERLFKVNVEPEWGKRKAEHIKKRDCIELLDKYADRPALCHNVMKLTRKLFNFAVEKDILEHTPFTGVKVPVELESRERILTDTEIKKLWRTELPKAAISDEVKQIIKLLLLTGQRVGEVCGITVNEVDGNWWTIPQERSKNGQTHRVYLTDTAIKLLGKSINGYYFPSPVVKNDSDGKPVFKHIDENAVAYAIRKNLKDYQPRRPIKGDRISMVQVPEEKKMSIAHFTPHDLRRTFSTSLAKLGFNDEIIDAVMGHKKQGVIKIYNRHKYDTEKRQALVAWEKRLLSLTSDEGQATSVKKKNKRDK</sequence>
<reference evidence="6" key="1">
    <citation type="submission" date="2009-07" db="EMBL/GenBank/DDBJ databases">
        <title>Complete sequence of Geobacter sp. M21.</title>
        <authorList>
            <consortium name="US DOE Joint Genome Institute"/>
            <person name="Lucas S."/>
            <person name="Copeland A."/>
            <person name="Lapidus A."/>
            <person name="Glavina del Rio T."/>
            <person name="Dalin E."/>
            <person name="Tice H."/>
            <person name="Bruce D."/>
            <person name="Goodwin L."/>
            <person name="Pitluck S."/>
            <person name="Saunders E."/>
            <person name="Brettin T."/>
            <person name="Detter J.C."/>
            <person name="Han C."/>
            <person name="Larimer F."/>
            <person name="Land M."/>
            <person name="Hauser L."/>
            <person name="Kyrpides N."/>
            <person name="Ovchinnikova G."/>
            <person name="Lovley D."/>
        </authorList>
    </citation>
    <scope>NUCLEOTIDE SEQUENCE [LARGE SCALE GENOMIC DNA]</scope>
    <source>
        <strain evidence="6">M21</strain>
    </source>
</reference>
<keyword evidence="4" id="KW-0233">DNA recombination</keyword>
<gene>
    <name evidence="6" type="ordered locus">GM21_0805</name>
</gene>
<dbReference type="OrthoDB" id="9775880at2"/>
<keyword evidence="2" id="KW-0229">DNA integration</keyword>
<dbReference type="PANTHER" id="PTHR30629:SF2">
    <property type="entry name" value="PROPHAGE INTEGRASE INTS-RELATED"/>
    <property type="match status" value="1"/>
</dbReference>
<name>C6E138_GEOSM</name>
<dbReference type="SUPFAM" id="SSF56349">
    <property type="entry name" value="DNA breaking-rejoining enzymes"/>
    <property type="match status" value="1"/>
</dbReference>
<dbReference type="GO" id="GO:0015074">
    <property type="term" value="P:DNA integration"/>
    <property type="evidence" value="ECO:0007669"/>
    <property type="project" value="UniProtKB-KW"/>
</dbReference>
<dbReference type="GO" id="GO:0003677">
    <property type="term" value="F:DNA binding"/>
    <property type="evidence" value="ECO:0007669"/>
    <property type="project" value="UniProtKB-KW"/>
</dbReference>
<accession>C6E138</accession>
<feature type="domain" description="Tyr recombinase" evidence="5">
    <location>
        <begin position="202"/>
        <end position="406"/>
    </location>
</feature>
<evidence type="ECO:0000256" key="3">
    <source>
        <dbReference type="ARBA" id="ARBA00023125"/>
    </source>
</evidence>
<comment type="similarity">
    <text evidence="1">Belongs to the 'phage' integrase family.</text>
</comment>
<dbReference type="HOGENOM" id="CLU_027562_0_4_7"/>
<dbReference type="STRING" id="443144.GM21_0805"/>
<proteinExistence type="inferred from homology"/>
<keyword evidence="3" id="KW-0238">DNA-binding</keyword>
<evidence type="ECO:0000256" key="1">
    <source>
        <dbReference type="ARBA" id="ARBA00008857"/>
    </source>
</evidence>
<dbReference type="InterPro" id="IPR010998">
    <property type="entry name" value="Integrase_recombinase_N"/>
</dbReference>
<evidence type="ECO:0000313" key="6">
    <source>
        <dbReference type="EMBL" id="ACT16878.1"/>
    </source>
</evidence>
<dbReference type="CDD" id="cd00801">
    <property type="entry name" value="INT_P4_C"/>
    <property type="match status" value="1"/>
</dbReference>
<dbReference type="InterPro" id="IPR013762">
    <property type="entry name" value="Integrase-like_cat_sf"/>
</dbReference>
<evidence type="ECO:0000256" key="4">
    <source>
        <dbReference type="ARBA" id="ARBA00023172"/>
    </source>
</evidence>
<dbReference type="InterPro" id="IPR011010">
    <property type="entry name" value="DNA_brk_join_enz"/>
</dbReference>
<dbReference type="Gene3D" id="1.10.150.130">
    <property type="match status" value="1"/>
</dbReference>
<dbReference type="PANTHER" id="PTHR30629">
    <property type="entry name" value="PROPHAGE INTEGRASE"/>
    <property type="match status" value="1"/>
</dbReference>
<dbReference type="Gene3D" id="1.10.443.10">
    <property type="entry name" value="Intergrase catalytic core"/>
    <property type="match status" value="1"/>
</dbReference>
<dbReference type="PROSITE" id="PS51898">
    <property type="entry name" value="TYR_RECOMBINASE"/>
    <property type="match status" value="1"/>
</dbReference>
<dbReference type="eggNOG" id="COG0582">
    <property type="taxonomic scope" value="Bacteria"/>
</dbReference>
<evidence type="ECO:0000259" key="5">
    <source>
        <dbReference type="PROSITE" id="PS51898"/>
    </source>
</evidence>
<dbReference type="Pfam" id="PF00589">
    <property type="entry name" value="Phage_integrase"/>
    <property type="match status" value="1"/>
</dbReference>
<dbReference type="GO" id="GO:0006310">
    <property type="term" value="P:DNA recombination"/>
    <property type="evidence" value="ECO:0007669"/>
    <property type="project" value="UniProtKB-KW"/>
</dbReference>
<dbReference type="InterPro" id="IPR002104">
    <property type="entry name" value="Integrase_catalytic"/>
</dbReference>
<dbReference type="InterPro" id="IPR038488">
    <property type="entry name" value="Integrase_DNA-bd_sf"/>
</dbReference>
<dbReference type="Pfam" id="PF13356">
    <property type="entry name" value="Arm-DNA-bind_3"/>
    <property type="match status" value="1"/>
</dbReference>
<organism evidence="6">
    <name type="scientific">Geobacter sp. (strain M21)</name>
    <dbReference type="NCBI Taxonomy" id="443144"/>
    <lineage>
        <taxon>Bacteria</taxon>
        <taxon>Pseudomonadati</taxon>
        <taxon>Thermodesulfobacteriota</taxon>
        <taxon>Desulfuromonadia</taxon>
        <taxon>Geobacterales</taxon>
        <taxon>Geobacteraceae</taxon>
        <taxon>Geobacter</taxon>
    </lineage>
</organism>